<feature type="transmembrane region" description="Helical" evidence="1">
    <location>
        <begin position="54"/>
        <end position="73"/>
    </location>
</feature>
<protein>
    <recommendedName>
        <fullName evidence="4">Hydrolase</fullName>
    </recommendedName>
</protein>
<gene>
    <name evidence="2" type="ORF">ABT56_11855</name>
</gene>
<keyword evidence="3" id="KW-1185">Reference proteome</keyword>
<dbReference type="EMBL" id="LDOT01000014">
    <property type="protein sequence ID" value="KLV05403.1"/>
    <property type="molecule type" value="Genomic_DNA"/>
</dbReference>
<organism evidence="2 3">
    <name type="scientific">Photobacterium aquae</name>
    <dbReference type="NCBI Taxonomy" id="1195763"/>
    <lineage>
        <taxon>Bacteria</taxon>
        <taxon>Pseudomonadati</taxon>
        <taxon>Pseudomonadota</taxon>
        <taxon>Gammaproteobacteria</taxon>
        <taxon>Vibrionales</taxon>
        <taxon>Vibrionaceae</taxon>
        <taxon>Photobacterium</taxon>
    </lineage>
</organism>
<dbReference type="PATRIC" id="fig|1195763.3.peg.2502"/>
<evidence type="ECO:0000313" key="3">
    <source>
        <dbReference type="Proteomes" id="UP000036097"/>
    </source>
</evidence>
<feature type="transmembrane region" description="Helical" evidence="1">
    <location>
        <begin position="85"/>
        <end position="108"/>
    </location>
</feature>
<keyword evidence="1" id="KW-0472">Membrane</keyword>
<proteinExistence type="predicted"/>
<dbReference type="OrthoDB" id="272996at2"/>
<keyword evidence="1" id="KW-1133">Transmembrane helix</keyword>
<keyword evidence="1" id="KW-0812">Transmembrane</keyword>
<evidence type="ECO:0008006" key="4">
    <source>
        <dbReference type="Google" id="ProtNLM"/>
    </source>
</evidence>
<reference evidence="2 3" key="1">
    <citation type="submission" date="2015-05" db="EMBL/GenBank/DDBJ databases">
        <title>Photobacterium galathea sp. nov.</title>
        <authorList>
            <person name="Machado H."/>
            <person name="Gram L."/>
        </authorList>
    </citation>
    <scope>NUCLEOTIDE SEQUENCE [LARGE SCALE GENOMIC DNA]</scope>
    <source>
        <strain evidence="2 3">CGMCC 1.12159</strain>
    </source>
</reference>
<sequence>MPFTPLHMGPSLVMKAALGRTFSVTVFGWSQILIDIQPLLVMLGYNGELHGTSHSLLGAAVIAIIAAITGKPLGELGLRIMRWDCYAPISWKIAFITAFIGTFSHVLIDSVMHVDVNLLYPFGTLNFLHGVVSISQLHQICIVSGVIGGGLFLLREWRRRK</sequence>
<dbReference type="InterPro" id="IPR007404">
    <property type="entry name" value="YdjM-like"/>
</dbReference>
<feature type="transmembrane region" description="Helical" evidence="1">
    <location>
        <begin position="128"/>
        <end position="154"/>
    </location>
</feature>
<name>A0A0J1H0P8_9GAMM</name>
<evidence type="ECO:0000313" key="2">
    <source>
        <dbReference type="EMBL" id="KLV05403.1"/>
    </source>
</evidence>
<dbReference type="RefSeq" id="WP_047879085.1">
    <property type="nucleotide sequence ID" value="NZ_LDOT01000014.1"/>
</dbReference>
<dbReference type="Pfam" id="PF04307">
    <property type="entry name" value="YdjM"/>
    <property type="match status" value="1"/>
</dbReference>
<accession>A0A0J1H0P8</accession>
<comment type="caution">
    <text evidence="2">The sequence shown here is derived from an EMBL/GenBank/DDBJ whole genome shotgun (WGS) entry which is preliminary data.</text>
</comment>
<dbReference type="Proteomes" id="UP000036097">
    <property type="component" value="Unassembled WGS sequence"/>
</dbReference>
<evidence type="ECO:0000256" key="1">
    <source>
        <dbReference type="SAM" id="Phobius"/>
    </source>
</evidence>
<dbReference type="AlphaFoldDB" id="A0A0J1H0P8"/>